<evidence type="ECO:0000313" key="1">
    <source>
        <dbReference type="EMBL" id="EGG06227.1"/>
    </source>
</evidence>
<dbReference type="Proteomes" id="UP000001072">
    <property type="component" value="Unassembled WGS sequence"/>
</dbReference>
<proteinExistence type="predicted"/>
<dbReference type="HOGENOM" id="CLU_2237182_0_0_1"/>
<evidence type="ECO:0000313" key="2">
    <source>
        <dbReference type="Proteomes" id="UP000001072"/>
    </source>
</evidence>
<accession>F4RN32</accession>
<dbReference type="KEGG" id="mlr:MELLADRAFT_106925"/>
<name>F4RN32_MELLP</name>
<organism evidence="2">
    <name type="scientific">Melampsora larici-populina (strain 98AG31 / pathotype 3-4-7)</name>
    <name type="common">Poplar leaf rust fungus</name>
    <dbReference type="NCBI Taxonomy" id="747676"/>
    <lineage>
        <taxon>Eukaryota</taxon>
        <taxon>Fungi</taxon>
        <taxon>Dikarya</taxon>
        <taxon>Basidiomycota</taxon>
        <taxon>Pucciniomycotina</taxon>
        <taxon>Pucciniomycetes</taxon>
        <taxon>Pucciniales</taxon>
        <taxon>Melampsoraceae</taxon>
        <taxon>Melampsora</taxon>
    </lineage>
</organism>
<dbReference type="RefSeq" id="XP_007410465.1">
    <property type="nucleotide sequence ID" value="XM_007410403.1"/>
</dbReference>
<protein>
    <submittedName>
        <fullName evidence="1">Uncharacterized protein</fullName>
    </submittedName>
</protein>
<dbReference type="EMBL" id="GL883109">
    <property type="protein sequence ID" value="EGG06227.1"/>
    <property type="molecule type" value="Genomic_DNA"/>
</dbReference>
<dbReference type="VEuPathDB" id="FungiDB:MELLADRAFT_106925"/>
<dbReference type="GeneID" id="18923037"/>
<dbReference type="InParanoid" id="F4RN32"/>
<keyword evidence="2" id="KW-1185">Reference proteome</keyword>
<reference evidence="2" key="1">
    <citation type="journal article" date="2011" name="Proc. Natl. Acad. Sci. U.S.A.">
        <title>Obligate biotrophy features unraveled by the genomic analysis of rust fungi.</title>
        <authorList>
            <person name="Duplessis S."/>
            <person name="Cuomo C.A."/>
            <person name="Lin Y.-C."/>
            <person name="Aerts A."/>
            <person name="Tisserant E."/>
            <person name="Veneault-Fourrey C."/>
            <person name="Joly D.L."/>
            <person name="Hacquard S."/>
            <person name="Amselem J."/>
            <person name="Cantarel B.L."/>
            <person name="Chiu R."/>
            <person name="Coutinho P.M."/>
            <person name="Feau N."/>
            <person name="Field M."/>
            <person name="Frey P."/>
            <person name="Gelhaye E."/>
            <person name="Goldberg J."/>
            <person name="Grabherr M.G."/>
            <person name="Kodira C.D."/>
            <person name="Kohler A."/>
            <person name="Kuees U."/>
            <person name="Lindquist E.A."/>
            <person name="Lucas S.M."/>
            <person name="Mago R."/>
            <person name="Mauceli E."/>
            <person name="Morin E."/>
            <person name="Murat C."/>
            <person name="Pangilinan J.L."/>
            <person name="Park R."/>
            <person name="Pearson M."/>
            <person name="Quesneville H."/>
            <person name="Rouhier N."/>
            <person name="Sakthikumar S."/>
            <person name="Salamov A.A."/>
            <person name="Schmutz J."/>
            <person name="Selles B."/>
            <person name="Shapiro H."/>
            <person name="Tanguay P."/>
            <person name="Tuskan G.A."/>
            <person name="Henrissat B."/>
            <person name="Van de Peer Y."/>
            <person name="Rouze P."/>
            <person name="Ellis J.G."/>
            <person name="Dodds P.N."/>
            <person name="Schein J.E."/>
            <person name="Zhong S."/>
            <person name="Hamelin R.C."/>
            <person name="Grigoriev I.V."/>
            <person name="Szabo L.J."/>
            <person name="Martin F."/>
        </authorList>
    </citation>
    <scope>NUCLEOTIDE SEQUENCE [LARGE SCALE GENOMIC DNA]</scope>
    <source>
        <strain evidence="2">98AG31 / pathotype 3-4-7</strain>
    </source>
</reference>
<gene>
    <name evidence="1" type="ORF">MELLADRAFT_106925</name>
</gene>
<sequence length="105" mass="11961">MALAHGPKYTKALPEEAGLSDVAAYGDCDWCEFPRRLERRFNKECGELFSCGCEEDTFTPHEDPVACEREVAKTELICTNPQCQKIVVQNPCRSDHFRTCYIFHG</sequence>
<dbReference type="AlphaFoldDB" id="F4RN32"/>